<feature type="domain" description="MARVEL" evidence="8">
    <location>
        <begin position="1"/>
        <end position="188"/>
    </location>
</feature>
<dbReference type="PANTHER" id="PTHR34609:SF17">
    <property type="entry name" value="GEO08273P1-RELATED"/>
    <property type="match status" value="1"/>
</dbReference>
<feature type="non-terminal residue" evidence="9">
    <location>
        <position position="1"/>
    </location>
</feature>
<keyword evidence="3 6" id="KW-1133">Transmembrane helix</keyword>
<comment type="subcellular location">
    <subcellularLocation>
        <location evidence="1">Membrane</location>
        <topology evidence="1">Multi-pass membrane protein</topology>
    </subcellularLocation>
</comment>
<sequence>ASCQATQALLALLILVCGSVSCGSTGGYTSLPDLGGIYYYHYGGAYSGFSGADGEKAQQLDQRFYQLKLPIGRAVMAVGGCLLVLSCVLVLVGILRLPWHFPAWLLLECILDVLVAIGVVPALYYFFHFLLGAYSSSVCQEREQLYQSKGYQGFRCSLHGAEIAVGLLGCIAAVAFLLSAGLAVRGYRIVHNLKQKPVQL</sequence>
<feature type="transmembrane region" description="Helical" evidence="6">
    <location>
        <begin position="163"/>
        <end position="184"/>
    </location>
</feature>
<organism evidence="9 10">
    <name type="scientific">Calypte anna</name>
    <name type="common">Anna's hummingbird</name>
    <name type="synonym">Archilochus anna</name>
    <dbReference type="NCBI Taxonomy" id="9244"/>
    <lineage>
        <taxon>Eukaryota</taxon>
        <taxon>Metazoa</taxon>
        <taxon>Chordata</taxon>
        <taxon>Craniata</taxon>
        <taxon>Vertebrata</taxon>
        <taxon>Euteleostomi</taxon>
        <taxon>Archelosauria</taxon>
        <taxon>Archosauria</taxon>
        <taxon>Dinosauria</taxon>
        <taxon>Saurischia</taxon>
        <taxon>Theropoda</taxon>
        <taxon>Coelurosauria</taxon>
        <taxon>Aves</taxon>
        <taxon>Neognathae</taxon>
        <taxon>Neoaves</taxon>
        <taxon>Strisores</taxon>
        <taxon>Apodiformes</taxon>
        <taxon>Trochilidae</taxon>
        <taxon>Calypte</taxon>
    </lineage>
</organism>
<evidence type="ECO:0000256" key="1">
    <source>
        <dbReference type="ARBA" id="ARBA00004141"/>
    </source>
</evidence>
<evidence type="ECO:0000256" key="2">
    <source>
        <dbReference type="ARBA" id="ARBA00022692"/>
    </source>
</evidence>
<feature type="transmembrane region" description="Helical" evidence="6">
    <location>
        <begin position="74"/>
        <end position="97"/>
    </location>
</feature>
<dbReference type="Proteomes" id="UP000054308">
    <property type="component" value="Unassembled WGS sequence"/>
</dbReference>
<proteinExistence type="predicted"/>
<dbReference type="InterPro" id="IPR008253">
    <property type="entry name" value="Marvel"/>
</dbReference>
<dbReference type="GO" id="GO:0016020">
    <property type="term" value="C:membrane"/>
    <property type="evidence" value="ECO:0007669"/>
    <property type="project" value="UniProtKB-SubCell"/>
</dbReference>
<evidence type="ECO:0000259" key="8">
    <source>
        <dbReference type="PROSITE" id="PS51225"/>
    </source>
</evidence>
<feature type="transmembrane region" description="Helical" evidence="6">
    <location>
        <begin position="104"/>
        <end position="127"/>
    </location>
</feature>
<evidence type="ECO:0000313" key="9">
    <source>
        <dbReference type="EMBL" id="KFO95599.1"/>
    </source>
</evidence>
<evidence type="ECO:0000256" key="4">
    <source>
        <dbReference type="ARBA" id="ARBA00023136"/>
    </source>
</evidence>
<dbReference type="InterPro" id="IPR053077">
    <property type="entry name" value="MARVEL_domain_protein_3"/>
</dbReference>
<reference evidence="9 10" key="1">
    <citation type="submission" date="2014-04" db="EMBL/GenBank/DDBJ databases">
        <title>Genome evolution of avian class.</title>
        <authorList>
            <person name="Zhang G."/>
            <person name="Li C."/>
        </authorList>
    </citation>
    <scope>NUCLEOTIDE SEQUENCE [LARGE SCALE GENOMIC DNA]</scope>
    <source>
        <strain evidence="9">BGI_N300</strain>
    </source>
</reference>
<keyword evidence="10" id="KW-1185">Reference proteome</keyword>
<protein>
    <submittedName>
        <fullName evidence="9">MARVEL domain-containing protein 3</fullName>
    </submittedName>
</protein>
<feature type="chain" id="PRO_5001876025" evidence="7">
    <location>
        <begin position="23"/>
        <end position="200"/>
    </location>
</feature>
<evidence type="ECO:0000256" key="3">
    <source>
        <dbReference type="ARBA" id="ARBA00022989"/>
    </source>
</evidence>
<keyword evidence="7" id="KW-0732">Signal</keyword>
<name>A0A091HK84_CALAN</name>
<dbReference type="PROSITE" id="PS51225">
    <property type="entry name" value="MARVEL"/>
    <property type="match status" value="1"/>
</dbReference>
<keyword evidence="2 5" id="KW-0812">Transmembrane</keyword>
<accession>A0A091HK84</accession>
<dbReference type="PANTHER" id="PTHR34609">
    <property type="entry name" value="GEO08273P1-RELATED"/>
    <property type="match status" value="1"/>
</dbReference>
<keyword evidence="4 5" id="KW-0472">Membrane</keyword>
<feature type="non-terminal residue" evidence="9">
    <location>
        <position position="200"/>
    </location>
</feature>
<dbReference type="AlphaFoldDB" id="A0A091HK84"/>
<evidence type="ECO:0000256" key="5">
    <source>
        <dbReference type="PROSITE-ProRule" id="PRU00581"/>
    </source>
</evidence>
<evidence type="ECO:0000256" key="6">
    <source>
        <dbReference type="SAM" id="Phobius"/>
    </source>
</evidence>
<evidence type="ECO:0000313" key="10">
    <source>
        <dbReference type="Proteomes" id="UP000054308"/>
    </source>
</evidence>
<feature type="signal peptide" evidence="7">
    <location>
        <begin position="1"/>
        <end position="22"/>
    </location>
</feature>
<dbReference type="EMBL" id="KL217481">
    <property type="protein sequence ID" value="KFO95599.1"/>
    <property type="molecule type" value="Genomic_DNA"/>
</dbReference>
<evidence type="ECO:0000256" key="7">
    <source>
        <dbReference type="SAM" id="SignalP"/>
    </source>
</evidence>
<gene>
    <name evidence="9" type="ORF">N300_09106</name>
</gene>